<feature type="compositionally biased region" description="Basic and acidic residues" evidence="1">
    <location>
        <begin position="30"/>
        <end position="46"/>
    </location>
</feature>
<keyword evidence="4" id="KW-1185">Reference proteome</keyword>
<evidence type="ECO:0000313" key="3">
    <source>
        <dbReference type="EMBL" id="CAK6982117.1"/>
    </source>
</evidence>
<evidence type="ECO:0000256" key="1">
    <source>
        <dbReference type="SAM" id="MobiDB-lite"/>
    </source>
</evidence>
<protein>
    <submittedName>
        <fullName evidence="3">Uncharacterized protein</fullName>
    </submittedName>
</protein>
<name>A0AAV1QCF1_SCOSC</name>
<dbReference type="EMBL" id="CAWUFR010000953">
    <property type="protein sequence ID" value="CAK6982117.1"/>
    <property type="molecule type" value="Genomic_DNA"/>
</dbReference>
<accession>A0AAV1QCF1</accession>
<comment type="caution">
    <text evidence="3">The sequence shown here is derived from an EMBL/GenBank/DDBJ whole genome shotgun (WGS) entry which is preliminary data.</text>
</comment>
<feature type="signal peptide" evidence="2">
    <location>
        <begin position="1"/>
        <end position="25"/>
    </location>
</feature>
<evidence type="ECO:0000256" key="2">
    <source>
        <dbReference type="SAM" id="SignalP"/>
    </source>
</evidence>
<feature type="non-terminal residue" evidence="3">
    <location>
        <position position="119"/>
    </location>
</feature>
<feature type="chain" id="PRO_5043819159" evidence="2">
    <location>
        <begin position="26"/>
        <end position="119"/>
    </location>
</feature>
<dbReference type="Proteomes" id="UP001314229">
    <property type="component" value="Unassembled WGS sequence"/>
</dbReference>
<gene>
    <name evidence="3" type="ORF">FSCOSCO3_A020378</name>
</gene>
<dbReference type="AlphaFoldDB" id="A0AAV1QCF1"/>
<proteinExistence type="predicted"/>
<evidence type="ECO:0000313" key="4">
    <source>
        <dbReference type="Proteomes" id="UP001314229"/>
    </source>
</evidence>
<sequence length="119" mass="13315">MNDVQQQNLHLHLHLPLLFLSALQSDEDARGEDAAGRGRCRNKDSDNMPEVGLMTINETKSANVRPGGRSSHKAGSGSAQSDTERNNKQVLKLWFRDLEVSFKHSSLVLEFLECVLELE</sequence>
<reference evidence="3 4" key="1">
    <citation type="submission" date="2024-01" db="EMBL/GenBank/DDBJ databases">
        <authorList>
            <person name="Alioto T."/>
            <person name="Alioto T."/>
            <person name="Gomez Garrido J."/>
        </authorList>
    </citation>
    <scope>NUCLEOTIDE SEQUENCE [LARGE SCALE GENOMIC DNA]</scope>
</reference>
<keyword evidence="2" id="KW-0732">Signal</keyword>
<feature type="region of interest" description="Disordered" evidence="1">
    <location>
        <begin position="30"/>
        <end position="85"/>
    </location>
</feature>
<organism evidence="3 4">
    <name type="scientific">Scomber scombrus</name>
    <name type="common">Atlantic mackerel</name>
    <name type="synonym">Scomber vernalis</name>
    <dbReference type="NCBI Taxonomy" id="13677"/>
    <lineage>
        <taxon>Eukaryota</taxon>
        <taxon>Metazoa</taxon>
        <taxon>Chordata</taxon>
        <taxon>Craniata</taxon>
        <taxon>Vertebrata</taxon>
        <taxon>Euteleostomi</taxon>
        <taxon>Actinopterygii</taxon>
        <taxon>Neopterygii</taxon>
        <taxon>Teleostei</taxon>
        <taxon>Neoteleostei</taxon>
        <taxon>Acanthomorphata</taxon>
        <taxon>Pelagiaria</taxon>
        <taxon>Scombriformes</taxon>
        <taxon>Scombridae</taxon>
        <taxon>Scomber</taxon>
    </lineage>
</organism>